<dbReference type="AlphaFoldDB" id="A0A4P2VCH9"/>
<organism evidence="1 2">
    <name type="scientific">Conexivisphaera calida</name>
    <dbReference type="NCBI Taxonomy" id="1874277"/>
    <lineage>
        <taxon>Archaea</taxon>
        <taxon>Nitrososphaerota</taxon>
        <taxon>Conexivisphaeria</taxon>
        <taxon>Conexivisphaerales</taxon>
        <taxon>Conexivisphaeraceae</taxon>
        <taxon>Conexivisphaera</taxon>
    </lineage>
</organism>
<accession>A0A4P2VCH9</accession>
<keyword evidence="2" id="KW-1185">Reference proteome</keyword>
<evidence type="ECO:0000313" key="1">
    <source>
        <dbReference type="EMBL" id="BBE42279.1"/>
    </source>
</evidence>
<protein>
    <submittedName>
        <fullName evidence="1">Alanyl-tRNA synthetase domain protein</fullName>
    </submittedName>
</protein>
<proteinExistence type="predicted"/>
<dbReference type="Gene3D" id="3.30.980.10">
    <property type="entry name" value="Threonyl-trna Synthetase, Chain A, domain 2"/>
    <property type="match status" value="2"/>
</dbReference>
<sequence length="164" mass="18236">MDVAYPDEMSARAHTALHVVKGAAVRVLGEGARWTAGTFVEGGHGRLTLKFERKPTPDEISRIEEEANRCVERDLRIEVLELERGEAESTFGDLMYDLFPVPADVMILRVVLIRDVDGSIWNVNACNKSHVESTGRVGRITLGDARFRPSRSTLEIPFDVSTTP</sequence>
<keyword evidence="1" id="KW-0436">Ligase</keyword>
<dbReference type="KEGG" id="ccai:NAS2_0890"/>
<reference evidence="1 2" key="1">
    <citation type="journal article" date="2019" name="ISME J.">
        <title>Isolation and characterization of a thermophilic sulfur- and iron-reducing thaumarchaeote from a terrestrial acidic hot spring.</title>
        <authorList>
            <person name="Kato S."/>
            <person name="Itoh T."/>
            <person name="Yuki M."/>
            <person name="Nagamori M."/>
            <person name="Ohnishi M."/>
            <person name="Uematsu K."/>
            <person name="Suzuki K."/>
            <person name="Takashina T."/>
            <person name="Ohkuma M."/>
        </authorList>
    </citation>
    <scope>NUCLEOTIDE SEQUENCE [LARGE SCALE GENOMIC DNA]</scope>
    <source>
        <strain evidence="1 2">NAS-02</strain>
    </source>
</reference>
<dbReference type="SUPFAM" id="SSF55186">
    <property type="entry name" value="ThrRS/AlaRS common domain"/>
    <property type="match status" value="1"/>
</dbReference>
<dbReference type="GO" id="GO:0004812">
    <property type="term" value="F:aminoacyl-tRNA ligase activity"/>
    <property type="evidence" value="ECO:0007669"/>
    <property type="project" value="UniProtKB-KW"/>
</dbReference>
<keyword evidence="1" id="KW-0030">Aminoacyl-tRNA synthetase</keyword>
<dbReference type="GO" id="GO:0006399">
    <property type="term" value="P:tRNA metabolic process"/>
    <property type="evidence" value="ECO:0007669"/>
    <property type="project" value="UniProtKB-ARBA"/>
</dbReference>
<dbReference type="GO" id="GO:0000166">
    <property type="term" value="F:nucleotide binding"/>
    <property type="evidence" value="ECO:0007669"/>
    <property type="project" value="InterPro"/>
</dbReference>
<dbReference type="InterPro" id="IPR018163">
    <property type="entry name" value="Thr/Ala-tRNA-synth_IIc_edit"/>
</dbReference>
<evidence type="ECO:0000313" key="2">
    <source>
        <dbReference type="Proteomes" id="UP000509448"/>
    </source>
</evidence>
<dbReference type="Proteomes" id="UP000509448">
    <property type="component" value="Chromosome"/>
</dbReference>
<dbReference type="EMBL" id="AP018732">
    <property type="protein sequence ID" value="BBE42279.1"/>
    <property type="molecule type" value="Genomic_DNA"/>
</dbReference>
<name>A0A4P2VCH9_9ARCH</name>
<gene>
    <name evidence="1" type="ORF">NAS2_0890</name>
</gene>